<dbReference type="PRINTS" id="PR00081">
    <property type="entry name" value="GDHRDH"/>
</dbReference>
<organism evidence="5 6">
    <name type="scientific">Pseudomonas yamanorum</name>
    <dbReference type="NCBI Taxonomy" id="515393"/>
    <lineage>
        <taxon>Bacteria</taxon>
        <taxon>Pseudomonadati</taxon>
        <taxon>Pseudomonadota</taxon>
        <taxon>Gammaproteobacteria</taxon>
        <taxon>Pseudomonadales</taxon>
        <taxon>Pseudomonadaceae</taxon>
        <taxon>Pseudomonas</taxon>
    </lineage>
</organism>
<dbReference type="CDD" id="cd05374">
    <property type="entry name" value="17beta-HSD-like_SDR_c"/>
    <property type="match status" value="1"/>
</dbReference>
<dbReference type="InterPro" id="IPR057326">
    <property type="entry name" value="KR_dom"/>
</dbReference>
<protein>
    <submittedName>
        <fullName evidence="5">SDR family NAD(P)-dependent oxidoreductase</fullName>
    </submittedName>
</protein>
<dbReference type="SMART" id="SM00822">
    <property type="entry name" value="PKS_KR"/>
    <property type="match status" value="1"/>
</dbReference>
<gene>
    <name evidence="5" type="ORF">HX826_12450</name>
</gene>
<comment type="caution">
    <text evidence="5">The sequence shown here is derived from an EMBL/GenBank/DDBJ whole genome shotgun (WGS) entry which is preliminary data.</text>
</comment>
<accession>A0AAJ3H3J8</accession>
<dbReference type="InterPro" id="IPR036291">
    <property type="entry name" value="NAD(P)-bd_dom_sf"/>
</dbReference>
<evidence type="ECO:0000313" key="5">
    <source>
        <dbReference type="EMBL" id="NWD42673.1"/>
    </source>
</evidence>
<proteinExistence type="inferred from homology"/>
<dbReference type="InterPro" id="IPR051911">
    <property type="entry name" value="SDR_oxidoreductase"/>
</dbReference>
<sequence length="281" mass="30537">MSRVWMITGSAGGLGAGIARAALVNGDQVVATDLDVARLDQTYSSDQVMTAALDIRDEQQAQTVVAAAIARFGRIDVLVNNAGYGQFGTFEEVEPEAIERQFATNVFGTFNVTRAVLPVMRRQRSGHLVMMSSNGGFKGVRGASMYSASKFAIEGFSEALAEEVAEFGIRLTLLEPGAFRTDFLDSRMLKLGTRALEDYAEFRARTLAVFEARNHRQIGDPDRLGLAVVQLAALAAPPLRFVAGSDALSVVEAKLDQVRADLERWRSLSTSTDFPQQRPLS</sequence>
<feature type="domain" description="Ketoreductase" evidence="4">
    <location>
        <begin position="3"/>
        <end position="177"/>
    </location>
</feature>
<dbReference type="GO" id="GO:0016491">
    <property type="term" value="F:oxidoreductase activity"/>
    <property type="evidence" value="ECO:0007669"/>
    <property type="project" value="UniProtKB-KW"/>
</dbReference>
<evidence type="ECO:0000259" key="4">
    <source>
        <dbReference type="SMART" id="SM00822"/>
    </source>
</evidence>
<evidence type="ECO:0000256" key="2">
    <source>
        <dbReference type="ARBA" id="ARBA00023002"/>
    </source>
</evidence>
<dbReference type="Gene3D" id="3.40.50.720">
    <property type="entry name" value="NAD(P)-binding Rossmann-like Domain"/>
    <property type="match status" value="1"/>
</dbReference>
<evidence type="ECO:0000256" key="3">
    <source>
        <dbReference type="RuleBase" id="RU000363"/>
    </source>
</evidence>
<dbReference type="EMBL" id="JACAQR010000015">
    <property type="protein sequence ID" value="NWD42673.1"/>
    <property type="molecule type" value="Genomic_DNA"/>
</dbReference>
<dbReference type="SUPFAM" id="SSF51735">
    <property type="entry name" value="NAD(P)-binding Rossmann-fold domains"/>
    <property type="match status" value="1"/>
</dbReference>
<dbReference type="InterPro" id="IPR002347">
    <property type="entry name" value="SDR_fam"/>
</dbReference>
<dbReference type="RefSeq" id="WP_177026075.1">
    <property type="nucleotide sequence ID" value="NZ_JACAQR010000015.1"/>
</dbReference>
<dbReference type="InterPro" id="IPR020904">
    <property type="entry name" value="Sc_DH/Rdtase_CS"/>
</dbReference>
<dbReference type="Pfam" id="PF00106">
    <property type="entry name" value="adh_short"/>
    <property type="match status" value="1"/>
</dbReference>
<evidence type="ECO:0000256" key="1">
    <source>
        <dbReference type="ARBA" id="ARBA00006484"/>
    </source>
</evidence>
<dbReference type="PRINTS" id="PR00080">
    <property type="entry name" value="SDRFAMILY"/>
</dbReference>
<dbReference type="PANTHER" id="PTHR43976">
    <property type="entry name" value="SHORT CHAIN DEHYDROGENASE"/>
    <property type="match status" value="1"/>
</dbReference>
<keyword evidence="2" id="KW-0560">Oxidoreductase</keyword>
<dbReference type="Proteomes" id="UP000546584">
    <property type="component" value="Unassembled WGS sequence"/>
</dbReference>
<reference evidence="5 6" key="1">
    <citation type="submission" date="2020-04" db="EMBL/GenBank/DDBJ databases">
        <title>Molecular characterization of pseudomonads from Agaricus bisporus reveal novel blotch 2 pathogens in Western Europe.</title>
        <authorList>
            <person name="Taparia T."/>
            <person name="Krijger M."/>
            <person name="Haynes E."/>
            <person name="Elpinstone J.G."/>
            <person name="Noble R."/>
            <person name="Van Der Wolf J."/>
        </authorList>
    </citation>
    <scope>NUCLEOTIDE SEQUENCE [LARGE SCALE GENOMIC DNA]</scope>
    <source>
        <strain evidence="5 6">IPO3753</strain>
    </source>
</reference>
<dbReference type="PANTHER" id="PTHR43976:SF16">
    <property type="entry name" value="SHORT-CHAIN DEHYDROGENASE_REDUCTASE FAMILY PROTEIN"/>
    <property type="match status" value="1"/>
</dbReference>
<evidence type="ECO:0000313" key="6">
    <source>
        <dbReference type="Proteomes" id="UP000546584"/>
    </source>
</evidence>
<dbReference type="PROSITE" id="PS00061">
    <property type="entry name" value="ADH_SHORT"/>
    <property type="match status" value="1"/>
</dbReference>
<comment type="similarity">
    <text evidence="1 3">Belongs to the short-chain dehydrogenases/reductases (SDR) family.</text>
</comment>
<name>A0AAJ3H3J8_9PSED</name>
<dbReference type="AlphaFoldDB" id="A0AAJ3H3J8"/>